<feature type="compositionally biased region" description="Low complexity" evidence="1">
    <location>
        <begin position="64"/>
        <end position="77"/>
    </location>
</feature>
<feature type="region of interest" description="Disordered" evidence="1">
    <location>
        <begin position="52"/>
        <end position="87"/>
    </location>
</feature>
<gene>
    <name evidence="2" type="ORF">PsYK624_141410</name>
</gene>
<proteinExistence type="predicted"/>
<organism evidence="2 3">
    <name type="scientific">Phanerochaete sordida</name>
    <dbReference type="NCBI Taxonomy" id="48140"/>
    <lineage>
        <taxon>Eukaryota</taxon>
        <taxon>Fungi</taxon>
        <taxon>Dikarya</taxon>
        <taxon>Basidiomycota</taxon>
        <taxon>Agaricomycotina</taxon>
        <taxon>Agaricomycetes</taxon>
        <taxon>Polyporales</taxon>
        <taxon>Phanerochaetaceae</taxon>
        <taxon>Phanerochaete</taxon>
    </lineage>
</organism>
<evidence type="ECO:0000313" key="2">
    <source>
        <dbReference type="EMBL" id="GJE97919.1"/>
    </source>
</evidence>
<evidence type="ECO:0000256" key="1">
    <source>
        <dbReference type="SAM" id="MobiDB-lite"/>
    </source>
</evidence>
<dbReference type="OrthoDB" id="2800942at2759"/>
<name>A0A9P3GPE3_9APHY</name>
<reference evidence="2 3" key="1">
    <citation type="submission" date="2021-08" db="EMBL/GenBank/DDBJ databases">
        <title>Draft Genome Sequence of Phanerochaete sordida strain YK-624.</title>
        <authorList>
            <person name="Mori T."/>
            <person name="Dohra H."/>
            <person name="Suzuki T."/>
            <person name="Kawagishi H."/>
            <person name="Hirai H."/>
        </authorList>
    </citation>
    <scope>NUCLEOTIDE SEQUENCE [LARGE SCALE GENOMIC DNA]</scope>
    <source>
        <strain evidence="2 3">YK-624</strain>
    </source>
</reference>
<accession>A0A9P3GPE3</accession>
<sequence length="130" mass="14213">MQYYAMPVHMLAPEAPPFIPFSNMNARSDLISLDDARRDPAIVYGSFDRLSQTPPVQRLQRKPSTASVSAASMSFSAGTPPPSPNKALLEKLRSATQARLDAQLNVGMNYGPSSPTRGGAQYSPLRDNWF</sequence>
<dbReference type="EMBL" id="BPQB01000079">
    <property type="protein sequence ID" value="GJE97919.1"/>
    <property type="molecule type" value="Genomic_DNA"/>
</dbReference>
<comment type="caution">
    <text evidence="2">The sequence shown here is derived from an EMBL/GenBank/DDBJ whole genome shotgun (WGS) entry which is preliminary data.</text>
</comment>
<dbReference type="AlphaFoldDB" id="A0A9P3GPE3"/>
<evidence type="ECO:0000313" key="3">
    <source>
        <dbReference type="Proteomes" id="UP000703269"/>
    </source>
</evidence>
<protein>
    <submittedName>
        <fullName evidence="2">Uncharacterized protein</fullName>
    </submittedName>
</protein>
<keyword evidence="3" id="KW-1185">Reference proteome</keyword>
<feature type="region of interest" description="Disordered" evidence="1">
    <location>
        <begin position="106"/>
        <end position="130"/>
    </location>
</feature>
<dbReference type="Proteomes" id="UP000703269">
    <property type="component" value="Unassembled WGS sequence"/>
</dbReference>